<evidence type="ECO:0000313" key="1">
    <source>
        <dbReference type="EMBL" id="DAZ97431.1"/>
    </source>
</evidence>
<organism evidence="1 2">
    <name type="scientific">Lagenidium giganteum</name>
    <dbReference type="NCBI Taxonomy" id="4803"/>
    <lineage>
        <taxon>Eukaryota</taxon>
        <taxon>Sar</taxon>
        <taxon>Stramenopiles</taxon>
        <taxon>Oomycota</taxon>
        <taxon>Peronosporomycetes</taxon>
        <taxon>Pythiales</taxon>
        <taxon>Pythiaceae</taxon>
    </lineage>
</organism>
<proteinExistence type="predicted"/>
<evidence type="ECO:0000313" key="2">
    <source>
        <dbReference type="Proteomes" id="UP001146120"/>
    </source>
</evidence>
<dbReference type="AlphaFoldDB" id="A0AAV2YVT5"/>
<protein>
    <submittedName>
        <fullName evidence="1">Uncharacterized protein</fullName>
    </submittedName>
</protein>
<name>A0AAV2YVT5_9STRA</name>
<keyword evidence="2" id="KW-1185">Reference proteome</keyword>
<reference evidence="1" key="1">
    <citation type="submission" date="2022-11" db="EMBL/GenBank/DDBJ databases">
        <authorList>
            <person name="Morgan W.R."/>
            <person name="Tartar A."/>
        </authorList>
    </citation>
    <scope>NUCLEOTIDE SEQUENCE</scope>
    <source>
        <strain evidence="1">ARSEF 373</strain>
    </source>
</reference>
<reference evidence="1" key="2">
    <citation type="journal article" date="2023" name="Microbiol Resour">
        <title>Decontamination and Annotation of the Draft Genome Sequence of the Oomycete Lagenidium giganteum ARSEF 373.</title>
        <authorList>
            <person name="Morgan W.R."/>
            <person name="Tartar A."/>
        </authorList>
    </citation>
    <scope>NUCLEOTIDE SEQUENCE</scope>
    <source>
        <strain evidence="1">ARSEF 373</strain>
    </source>
</reference>
<accession>A0AAV2YVT5</accession>
<sequence>MCMKPATRRYTRLDPVCPATLKKYISKACDSVEQTIAERLRDKKWIGFR</sequence>
<dbReference type="EMBL" id="DAKRPA010000135">
    <property type="protein sequence ID" value="DAZ97431.1"/>
    <property type="molecule type" value="Genomic_DNA"/>
</dbReference>
<dbReference type="Proteomes" id="UP001146120">
    <property type="component" value="Unassembled WGS sequence"/>
</dbReference>
<comment type="caution">
    <text evidence="1">The sequence shown here is derived from an EMBL/GenBank/DDBJ whole genome shotgun (WGS) entry which is preliminary data.</text>
</comment>
<gene>
    <name evidence="1" type="ORF">N0F65_009882</name>
</gene>